<feature type="transmembrane region" description="Helical" evidence="5">
    <location>
        <begin position="233"/>
        <end position="255"/>
    </location>
</feature>
<dbReference type="AlphaFoldDB" id="A0A6J7I955"/>
<evidence type="ECO:0000256" key="1">
    <source>
        <dbReference type="ARBA" id="ARBA00004141"/>
    </source>
</evidence>
<evidence type="ECO:0000313" key="6">
    <source>
        <dbReference type="EMBL" id="CAB4927094.1"/>
    </source>
</evidence>
<dbReference type="EMBL" id="CAFBMX010000004">
    <property type="protein sequence ID" value="CAB4927094.1"/>
    <property type="molecule type" value="Genomic_DNA"/>
</dbReference>
<feature type="transmembrane region" description="Helical" evidence="5">
    <location>
        <begin position="267"/>
        <end position="285"/>
    </location>
</feature>
<dbReference type="PANTHER" id="PTHR33514">
    <property type="entry name" value="PROTEIN ABCI12, CHLOROPLASTIC"/>
    <property type="match status" value="1"/>
</dbReference>
<dbReference type="CDD" id="cd16914">
    <property type="entry name" value="EcfT"/>
    <property type="match status" value="1"/>
</dbReference>
<dbReference type="GO" id="GO:0005886">
    <property type="term" value="C:plasma membrane"/>
    <property type="evidence" value="ECO:0007669"/>
    <property type="project" value="UniProtKB-ARBA"/>
</dbReference>
<evidence type="ECO:0000256" key="3">
    <source>
        <dbReference type="ARBA" id="ARBA00022989"/>
    </source>
</evidence>
<feature type="transmembrane region" description="Helical" evidence="5">
    <location>
        <begin position="12"/>
        <end position="29"/>
    </location>
</feature>
<evidence type="ECO:0000256" key="2">
    <source>
        <dbReference type="ARBA" id="ARBA00022692"/>
    </source>
</evidence>
<protein>
    <submittedName>
        <fullName evidence="6">Unannotated protein</fullName>
    </submittedName>
</protein>
<feature type="transmembrane region" description="Helical" evidence="5">
    <location>
        <begin position="65"/>
        <end position="87"/>
    </location>
</feature>
<proteinExistence type="predicted"/>
<name>A0A6J7I955_9ZZZZ</name>
<keyword evidence="4 5" id="KW-0472">Membrane</keyword>
<comment type="subcellular location">
    <subcellularLocation>
        <location evidence="1">Membrane</location>
        <topology evidence="1">Multi-pass membrane protein</topology>
    </subcellularLocation>
</comment>
<feature type="transmembrane region" description="Helical" evidence="5">
    <location>
        <begin position="107"/>
        <end position="129"/>
    </location>
</feature>
<keyword evidence="3 5" id="KW-1133">Transmembrane helix</keyword>
<evidence type="ECO:0000256" key="5">
    <source>
        <dbReference type="SAM" id="Phobius"/>
    </source>
</evidence>
<dbReference type="PANTHER" id="PTHR33514:SF13">
    <property type="entry name" value="PROTEIN ABCI12, CHLOROPLASTIC"/>
    <property type="match status" value="1"/>
</dbReference>
<keyword evidence="2 5" id="KW-0812">Transmembrane</keyword>
<evidence type="ECO:0000256" key="4">
    <source>
        <dbReference type="ARBA" id="ARBA00023136"/>
    </source>
</evidence>
<dbReference type="InterPro" id="IPR003339">
    <property type="entry name" value="ABC/ECF_trnsptr_transmembrane"/>
</dbReference>
<accession>A0A6J7I955</accession>
<gene>
    <name evidence="6" type="ORF">UFOPK3674_00917</name>
</gene>
<dbReference type="Pfam" id="PF02361">
    <property type="entry name" value="CbiQ"/>
    <property type="match status" value="1"/>
</dbReference>
<sequence>MYRRRASPLHAARAGVTALYGLALVALALSFTHPVVLAAVAVATLLAGHLAGVGPDLLRAGRFSFVLAGTLAIVNALVVREGLTVLWRFGELPPLGQVDVTLEALVYGLLLGMRVVVIVLAFALLTACVDPDAVLRAFGRRSLRSALTATLATRMVPVLARDARRMDEALRCRPDAAGMGTTRGRAAVVRAVASGALDRAVDVAATLELRGYAARPSGVRGAREPWSRHDLSVLAAAVALCLIAVVTAITGAADLDAYPRLHAADGLGALVIGVLIVLVALLPFCDRRGTEL</sequence>
<organism evidence="6">
    <name type="scientific">freshwater metagenome</name>
    <dbReference type="NCBI Taxonomy" id="449393"/>
    <lineage>
        <taxon>unclassified sequences</taxon>
        <taxon>metagenomes</taxon>
        <taxon>ecological metagenomes</taxon>
    </lineage>
</organism>
<feature type="transmembrane region" description="Helical" evidence="5">
    <location>
        <begin position="35"/>
        <end position="53"/>
    </location>
</feature>
<reference evidence="6" key="1">
    <citation type="submission" date="2020-05" db="EMBL/GenBank/DDBJ databases">
        <authorList>
            <person name="Chiriac C."/>
            <person name="Salcher M."/>
            <person name="Ghai R."/>
            <person name="Kavagutti S V."/>
        </authorList>
    </citation>
    <scope>NUCLEOTIDE SEQUENCE</scope>
</reference>